<dbReference type="SMART" id="SM01027">
    <property type="entry name" value="Beta-Casp"/>
    <property type="match status" value="1"/>
</dbReference>
<feature type="domain" description="Metallo-beta-lactamase" evidence="2">
    <location>
        <begin position="13"/>
        <end position="245"/>
    </location>
</feature>
<evidence type="ECO:0000313" key="5">
    <source>
        <dbReference type="Proteomes" id="UP000006034"/>
    </source>
</evidence>
<gene>
    <name evidence="4" type="ORF">HMPREF0179_01620</name>
</gene>
<reference evidence="4 5" key="2">
    <citation type="submission" date="2013-04" db="EMBL/GenBank/DDBJ databases">
        <title>The Genome Sequence of Bilophila wadsworthia 3_1_6.</title>
        <authorList>
            <consortium name="The Broad Institute Genomics Platform"/>
            <person name="Earl A."/>
            <person name="Ward D."/>
            <person name="Feldgarden M."/>
            <person name="Gevers D."/>
            <person name="Sibley C."/>
            <person name="Strauss J."/>
            <person name="Allen-Vercoe E."/>
            <person name="Walker B."/>
            <person name="Young S."/>
            <person name="Zeng Q."/>
            <person name="Gargeya S."/>
            <person name="Fitzgerald M."/>
            <person name="Haas B."/>
            <person name="Abouelleil A."/>
            <person name="Allen A.W."/>
            <person name="Alvarado L."/>
            <person name="Arachchi H.M."/>
            <person name="Berlin A.M."/>
            <person name="Chapman S.B."/>
            <person name="Gainer-Dewar J."/>
            <person name="Goldberg J."/>
            <person name="Griggs A."/>
            <person name="Gujja S."/>
            <person name="Hansen M."/>
            <person name="Howarth C."/>
            <person name="Imamovic A."/>
            <person name="Ireland A."/>
            <person name="Larimer J."/>
            <person name="McCowan C."/>
            <person name="Murphy C."/>
            <person name="Pearson M."/>
            <person name="Poon T.W."/>
            <person name="Priest M."/>
            <person name="Roberts A."/>
            <person name="Saif S."/>
            <person name="Shea T."/>
            <person name="Sisk P."/>
            <person name="Sykes S."/>
            <person name="Wortman J."/>
            <person name="Nusbaum C."/>
            <person name="Birren B."/>
        </authorList>
    </citation>
    <scope>NUCLEOTIDE SEQUENCE [LARGE SCALE GENOMIC DNA]</scope>
    <source>
        <strain evidence="4 5">3_1_6</strain>
    </source>
</reference>
<reference evidence="4 5" key="1">
    <citation type="submission" date="2010-10" db="EMBL/GenBank/DDBJ databases">
        <authorList>
            <consortium name="The Broad Institute Genome Sequencing Platform"/>
            <person name="Ward D."/>
            <person name="Earl A."/>
            <person name="Feldgarden M."/>
            <person name="Young S.K."/>
            <person name="Gargeya S."/>
            <person name="Zeng Q."/>
            <person name="Alvarado L."/>
            <person name="Berlin A."/>
            <person name="Bochicchio J."/>
            <person name="Chapman S.B."/>
            <person name="Chen Z."/>
            <person name="Freedman E."/>
            <person name="Gellesch M."/>
            <person name="Goldberg J."/>
            <person name="Griggs A."/>
            <person name="Gujja S."/>
            <person name="Heilman E."/>
            <person name="Heiman D."/>
            <person name="Howarth C."/>
            <person name="Mehta T."/>
            <person name="Neiman D."/>
            <person name="Pearson M."/>
            <person name="Roberts A."/>
            <person name="Saif S."/>
            <person name="Shea T."/>
            <person name="Shenoy N."/>
            <person name="Sisk P."/>
            <person name="Stolte C."/>
            <person name="Sykes S."/>
            <person name="White J."/>
            <person name="Yandava C."/>
            <person name="Allen-Vercoe E."/>
            <person name="Sibley C."/>
            <person name="Ambrose C.E."/>
            <person name="Strauss J."/>
            <person name="Daigneault M."/>
            <person name="Haas B."/>
            <person name="Nusbaum C."/>
            <person name="Birren B."/>
        </authorList>
    </citation>
    <scope>NUCLEOTIDE SEQUENCE [LARGE SCALE GENOMIC DNA]</scope>
    <source>
        <strain evidence="4 5">3_1_6</strain>
    </source>
</reference>
<organism evidence="4 5">
    <name type="scientific">Bilophila wadsworthia (strain 3_1_6)</name>
    <dbReference type="NCBI Taxonomy" id="563192"/>
    <lineage>
        <taxon>Bacteria</taxon>
        <taxon>Pseudomonadati</taxon>
        <taxon>Thermodesulfobacteriota</taxon>
        <taxon>Desulfovibrionia</taxon>
        <taxon>Desulfovibrionales</taxon>
        <taxon>Desulfovibrionaceae</taxon>
        <taxon>Bilophila</taxon>
    </lineage>
</organism>
<dbReference type="STRING" id="563192.HMPREF0179_01620"/>
<dbReference type="Gene3D" id="3.40.50.10890">
    <property type="match status" value="1"/>
</dbReference>
<sequence length="539" mass="59841">MKVHFLGAAQTVTGSCYLIEACGIRFTVDCGMHQGNSEIEARNFDTDIYQSGNIDFILLTHAHIDHSGLLPRIVHEGFKGSIYCTPPTAALAGLMLEDSAHIQEMEAEWRQKKQKRHTGQNGKSKEIVPLYTVEDARKVPDQFRLVEYNKTFEPHPGIAVTYKDAGHILGSAFLELTVTEDGKTTRVVFSGDLGRPGTLLMHDPVVASQADYLFIESTYGDRNHKNEEATFDELAEAIAYSYNNHDKVIIPAFAVGRTQEILYCLYLLRQKGKLPDDMPIFVDSPLAIRATEVFKEFKDYLDTPEIDLSGNMSALLPNLKFTLSALESQALNVMKGPAIIISASGMCNAGRIQHHLRHNAWRPTASIVFVGYQGVGTPGRKIVDGASSIRLFNEDVAIKAKVFTIGGFSAHAGQSQILDWIRKMAHPGMQVVLVHGEEKAQQILSGLIKDQFHLSVHAPGYLEEMALAAGATPEVVVTAQPKSYAHVDWELLLEETEGKLSKLRTRLEKAGERPWDEQVDIRDRILELNKELLSVLTQL</sequence>
<evidence type="ECO:0000259" key="2">
    <source>
        <dbReference type="SMART" id="SM00849"/>
    </source>
</evidence>
<dbReference type="GO" id="GO:0004521">
    <property type="term" value="F:RNA endonuclease activity"/>
    <property type="evidence" value="ECO:0007669"/>
    <property type="project" value="TreeGrafter"/>
</dbReference>
<keyword evidence="5" id="KW-1185">Reference proteome</keyword>
<dbReference type="Pfam" id="PF16661">
    <property type="entry name" value="Lactamase_B_6"/>
    <property type="match status" value="1"/>
</dbReference>
<dbReference type="RefSeq" id="WP_005027008.1">
    <property type="nucleotide sequence ID" value="NZ_KE150240.1"/>
</dbReference>
<dbReference type="Gene3D" id="3.60.15.10">
    <property type="entry name" value="Ribonuclease Z/Hydroxyacylglutathione hydrolase-like"/>
    <property type="match status" value="1"/>
</dbReference>
<dbReference type="OrthoDB" id="9803916at2"/>
<dbReference type="EMBL" id="ADCP02000003">
    <property type="protein sequence ID" value="EFV44554.1"/>
    <property type="molecule type" value="Genomic_DNA"/>
</dbReference>
<dbReference type="PANTHER" id="PTHR11203">
    <property type="entry name" value="CLEAVAGE AND POLYADENYLATION SPECIFICITY FACTOR FAMILY MEMBER"/>
    <property type="match status" value="1"/>
</dbReference>
<name>E5Y607_BILW3</name>
<dbReference type="GO" id="GO:0016787">
    <property type="term" value="F:hydrolase activity"/>
    <property type="evidence" value="ECO:0007669"/>
    <property type="project" value="UniProtKB-KW"/>
</dbReference>
<dbReference type="AlphaFoldDB" id="E5Y607"/>
<accession>E5Y607</accession>
<feature type="domain" description="Beta-Casp" evidence="3">
    <location>
        <begin position="258"/>
        <end position="382"/>
    </location>
</feature>
<dbReference type="eggNOG" id="COG1236">
    <property type="taxonomic scope" value="Bacteria"/>
</dbReference>
<dbReference type="PROSITE" id="PS51257">
    <property type="entry name" value="PROKAR_LIPOPROTEIN"/>
    <property type="match status" value="1"/>
</dbReference>
<comment type="caution">
    <text evidence="4">The sequence shown here is derived from an EMBL/GenBank/DDBJ whole genome shotgun (WGS) entry which is preliminary data.</text>
</comment>
<dbReference type="Proteomes" id="UP000006034">
    <property type="component" value="Unassembled WGS sequence"/>
</dbReference>
<dbReference type="GeneID" id="78087318"/>
<dbReference type="SMART" id="SM00849">
    <property type="entry name" value="Lactamase_B"/>
    <property type="match status" value="1"/>
</dbReference>
<dbReference type="InterPro" id="IPR011108">
    <property type="entry name" value="RMMBL"/>
</dbReference>
<protein>
    <submittedName>
        <fullName evidence="4">Metallo-beta-lactamase</fullName>
    </submittedName>
</protein>
<dbReference type="PANTHER" id="PTHR11203:SF37">
    <property type="entry name" value="INTEGRATOR COMPLEX SUBUNIT 11"/>
    <property type="match status" value="1"/>
</dbReference>
<dbReference type="SUPFAM" id="SSF56281">
    <property type="entry name" value="Metallo-hydrolase/oxidoreductase"/>
    <property type="match status" value="1"/>
</dbReference>
<proteinExistence type="predicted"/>
<dbReference type="HOGENOM" id="CLU_009673_5_2_7"/>
<dbReference type="InterPro" id="IPR050698">
    <property type="entry name" value="MBL"/>
</dbReference>
<evidence type="ECO:0000256" key="1">
    <source>
        <dbReference type="ARBA" id="ARBA00022801"/>
    </source>
</evidence>
<dbReference type="InterPro" id="IPR001279">
    <property type="entry name" value="Metallo-B-lactamas"/>
</dbReference>
<dbReference type="CDD" id="cd16295">
    <property type="entry name" value="TTHA0252-CPSF-like_MBL-fold"/>
    <property type="match status" value="1"/>
</dbReference>
<evidence type="ECO:0000313" key="4">
    <source>
        <dbReference type="EMBL" id="EFV44554.1"/>
    </source>
</evidence>
<dbReference type="InterPro" id="IPR036866">
    <property type="entry name" value="RibonucZ/Hydroxyglut_hydro"/>
</dbReference>
<evidence type="ECO:0000259" key="3">
    <source>
        <dbReference type="SMART" id="SM01027"/>
    </source>
</evidence>
<dbReference type="Pfam" id="PF07521">
    <property type="entry name" value="RMMBL"/>
    <property type="match status" value="1"/>
</dbReference>
<dbReference type="Pfam" id="PF10996">
    <property type="entry name" value="Beta-Casp"/>
    <property type="match status" value="1"/>
</dbReference>
<keyword evidence="1" id="KW-0378">Hydrolase</keyword>
<dbReference type="InterPro" id="IPR022712">
    <property type="entry name" value="Beta_Casp"/>
</dbReference>